<evidence type="ECO:0000259" key="12">
    <source>
        <dbReference type="Pfam" id="PF00266"/>
    </source>
</evidence>
<dbReference type="NCBIfam" id="TIGR03402">
    <property type="entry name" value="FeS_nifS"/>
    <property type="match status" value="1"/>
</dbReference>
<comment type="subunit">
    <text evidence="3">Homodimer.</text>
</comment>
<keyword evidence="9 11" id="KW-0411">Iron-sulfur</keyword>
<proteinExistence type="inferred from homology"/>
<feature type="domain" description="Aminotransferase class V" evidence="12">
    <location>
        <begin position="4"/>
        <end position="364"/>
    </location>
</feature>
<reference evidence="14" key="1">
    <citation type="submission" date="2012-02" db="EMBL/GenBank/DDBJ databases">
        <title>Complete sequence of chromosome of Methanomethylovorans hollandica DSM 15978.</title>
        <authorList>
            <person name="Lucas S."/>
            <person name="Copeland A."/>
            <person name="Lapidus A."/>
            <person name="Glavina del Rio T."/>
            <person name="Dalin E."/>
            <person name="Tice H."/>
            <person name="Bruce D."/>
            <person name="Goodwin L."/>
            <person name="Pitluck S."/>
            <person name="Peters L."/>
            <person name="Mikhailova N."/>
            <person name="Held B."/>
            <person name="Kyrpides N."/>
            <person name="Mavromatis K."/>
            <person name="Ivanova N."/>
            <person name="Brettin T."/>
            <person name="Detter J.C."/>
            <person name="Han C."/>
            <person name="Larimer F."/>
            <person name="Land M."/>
            <person name="Hauser L."/>
            <person name="Markowitz V."/>
            <person name="Cheng J.-F."/>
            <person name="Hugenholtz P."/>
            <person name="Woyke T."/>
            <person name="Wu D."/>
            <person name="Spring S."/>
            <person name="Schroeder M."/>
            <person name="Brambilla E."/>
            <person name="Klenk H.-P."/>
            <person name="Eisen J.A."/>
        </authorList>
    </citation>
    <scope>NUCLEOTIDE SEQUENCE [LARGE SCALE GENOMIC DNA]</scope>
    <source>
        <strain evidence="14">DSM 15978 / NBRC 107637 / DMS1</strain>
    </source>
</reference>
<dbReference type="InterPro" id="IPR015424">
    <property type="entry name" value="PyrdxlP-dep_Trfase"/>
</dbReference>
<keyword evidence="6 11" id="KW-0479">Metal-binding</keyword>
<name>L0L0G5_METHD</name>
<dbReference type="GO" id="GO:0046872">
    <property type="term" value="F:metal ion binding"/>
    <property type="evidence" value="ECO:0007669"/>
    <property type="project" value="UniProtKB-KW"/>
</dbReference>
<comment type="cofactor">
    <cofactor evidence="1 10">
        <name>pyridoxal 5'-phosphate</name>
        <dbReference type="ChEBI" id="CHEBI:597326"/>
    </cofactor>
</comment>
<dbReference type="GO" id="GO:0051536">
    <property type="term" value="F:iron-sulfur cluster binding"/>
    <property type="evidence" value="ECO:0007669"/>
    <property type="project" value="UniProtKB-KW"/>
</dbReference>
<evidence type="ECO:0000313" key="13">
    <source>
        <dbReference type="EMBL" id="AGB50435.1"/>
    </source>
</evidence>
<evidence type="ECO:0000313" key="14">
    <source>
        <dbReference type="Proteomes" id="UP000010866"/>
    </source>
</evidence>
<dbReference type="KEGG" id="mhz:Metho_2275"/>
<dbReference type="InterPro" id="IPR020578">
    <property type="entry name" value="Aminotrans_V_PyrdxlP_BS"/>
</dbReference>
<accession>L0L0G5</accession>
<dbReference type="PIRSF" id="PIRSF005572">
    <property type="entry name" value="NifS"/>
    <property type="match status" value="1"/>
</dbReference>
<evidence type="ECO:0000256" key="5">
    <source>
        <dbReference type="ARBA" id="ARBA00022679"/>
    </source>
</evidence>
<dbReference type="PANTHER" id="PTHR11601:SF34">
    <property type="entry name" value="CYSTEINE DESULFURASE"/>
    <property type="match status" value="1"/>
</dbReference>
<comment type="function">
    <text evidence="11">Catalyzes the removal of elemental sulfur atoms from cysteine to produce alanine.</text>
</comment>
<keyword evidence="7 11" id="KW-0663">Pyridoxal phosphate</keyword>
<dbReference type="Gene3D" id="3.90.1150.10">
    <property type="entry name" value="Aspartate Aminotransferase, domain 1"/>
    <property type="match status" value="1"/>
</dbReference>
<dbReference type="Gene3D" id="3.40.640.10">
    <property type="entry name" value="Type I PLP-dependent aspartate aminotransferase-like (Major domain)"/>
    <property type="match status" value="1"/>
</dbReference>
<dbReference type="Gene3D" id="1.10.260.50">
    <property type="match status" value="1"/>
</dbReference>
<dbReference type="HOGENOM" id="CLU_003433_0_0_2"/>
<evidence type="ECO:0000256" key="4">
    <source>
        <dbReference type="ARBA" id="ARBA00012239"/>
    </source>
</evidence>
<gene>
    <name evidence="13" type="ordered locus">Metho_2275</name>
</gene>
<dbReference type="Proteomes" id="UP000010866">
    <property type="component" value="Chromosome"/>
</dbReference>
<sequence length="387" mass="42747">MKRIYLDHSATTHVDARVLDVMLPYFSEKFGNASSLHSFGLEAAEALSSSREQIAAALGAEPQEIIFTSGGTESDNMAIKGAAYMCSSRGRHIITSIIEHPAVLRTCEQLEREGFEVTYVPVDNEGILNMQLLEDSIREDTILISIMHANNEIGTIQPIKEISELIEGRRIVLHTDAVQSVGKIRVDVNELGVHMLSISSHKLHGPKGVGALYLRSGVNILPLVQGGGHERGLRPGTENIPGIVGFAKAMTIVREQLEEDSRHMQHLRDSMICNIRSRIPYARLNGHEEKRLPNNVNMSFRHVEGESLLMLLDMKGVAVSTGSACSSKSQKASHVLTAIDPGVDYIHGSLRFTLGRENTMEEIDIAVDHLEEAVMKLRQMSPFEEEK</sequence>
<dbReference type="InterPro" id="IPR016454">
    <property type="entry name" value="Cysteine_dSase"/>
</dbReference>
<evidence type="ECO:0000256" key="11">
    <source>
        <dbReference type="RuleBase" id="RU364075"/>
    </source>
</evidence>
<dbReference type="NCBIfam" id="NF002806">
    <property type="entry name" value="PRK02948.1"/>
    <property type="match status" value="1"/>
</dbReference>
<dbReference type="PROSITE" id="PS00595">
    <property type="entry name" value="AA_TRANSFER_CLASS_5"/>
    <property type="match status" value="1"/>
</dbReference>
<evidence type="ECO:0000256" key="9">
    <source>
        <dbReference type="ARBA" id="ARBA00023014"/>
    </source>
</evidence>
<comment type="catalytic activity">
    <reaction evidence="11">
        <text>(sulfur carrier)-H + L-cysteine = (sulfur carrier)-SH + L-alanine</text>
        <dbReference type="Rhea" id="RHEA:43892"/>
        <dbReference type="Rhea" id="RHEA-COMP:14737"/>
        <dbReference type="Rhea" id="RHEA-COMP:14739"/>
        <dbReference type="ChEBI" id="CHEBI:29917"/>
        <dbReference type="ChEBI" id="CHEBI:35235"/>
        <dbReference type="ChEBI" id="CHEBI:57972"/>
        <dbReference type="ChEBI" id="CHEBI:64428"/>
        <dbReference type="EC" id="2.8.1.7"/>
    </reaction>
</comment>
<dbReference type="GO" id="GO:0031071">
    <property type="term" value="F:cysteine desulfurase activity"/>
    <property type="evidence" value="ECO:0007669"/>
    <property type="project" value="UniProtKB-EC"/>
</dbReference>
<dbReference type="STRING" id="867904.Metho_2275"/>
<organism evidence="13 14">
    <name type="scientific">Methanomethylovorans hollandica (strain DSM 15978 / NBRC 107637 / DMS1)</name>
    <dbReference type="NCBI Taxonomy" id="867904"/>
    <lineage>
        <taxon>Archaea</taxon>
        <taxon>Methanobacteriati</taxon>
        <taxon>Methanobacteriota</taxon>
        <taxon>Stenosarchaea group</taxon>
        <taxon>Methanomicrobia</taxon>
        <taxon>Methanosarcinales</taxon>
        <taxon>Methanosarcinaceae</taxon>
        <taxon>Methanomethylovorans</taxon>
    </lineage>
</organism>
<comment type="similarity">
    <text evidence="2 11">Belongs to the class-V pyridoxal-phosphate-dependent aminotransferase family. NifS/IscS subfamily.</text>
</comment>
<dbReference type="GO" id="GO:0030170">
    <property type="term" value="F:pyridoxal phosphate binding"/>
    <property type="evidence" value="ECO:0007669"/>
    <property type="project" value="InterPro"/>
</dbReference>
<evidence type="ECO:0000256" key="2">
    <source>
        <dbReference type="ARBA" id="ARBA00006490"/>
    </source>
</evidence>
<evidence type="ECO:0000256" key="7">
    <source>
        <dbReference type="ARBA" id="ARBA00022898"/>
    </source>
</evidence>
<dbReference type="EMBL" id="CP003362">
    <property type="protein sequence ID" value="AGB50435.1"/>
    <property type="molecule type" value="Genomic_DNA"/>
</dbReference>
<evidence type="ECO:0000256" key="1">
    <source>
        <dbReference type="ARBA" id="ARBA00001933"/>
    </source>
</evidence>
<dbReference type="GO" id="GO:0006520">
    <property type="term" value="P:amino acid metabolic process"/>
    <property type="evidence" value="ECO:0007669"/>
    <property type="project" value="InterPro"/>
</dbReference>
<dbReference type="FunFam" id="3.40.640.10:FF:000003">
    <property type="entry name" value="Cysteine desulfurase IscS"/>
    <property type="match status" value="1"/>
</dbReference>
<dbReference type="OrthoDB" id="9577at2157"/>
<dbReference type="GeneID" id="14408353"/>
<dbReference type="InterPro" id="IPR015422">
    <property type="entry name" value="PyrdxlP-dep_Trfase_small"/>
</dbReference>
<dbReference type="RefSeq" id="WP_015325600.1">
    <property type="nucleotide sequence ID" value="NC_019977.1"/>
</dbReference>
<dbReference type="InterPro" id="IPR015421">
    <property type="entry name" value="PyrdxlP-dep_Trfase_major"/>
</dbReference>
<keyword evidence="14" id="KW-1185">Reference proteome</keyword>
<dbReference type="InterPro" id="IPR017772">
    <property type="entry name" value="Cys_deSase_NifS_bac/arc"/>
</dbReference>
<evidence type="ECO:0000256" key="6">
    <source>
        <dbReference type="ARBA" id="ARBA00022723"/>
    </source>
</evidence>
<dbReference type="Pfam" id="PF00266">
    <property type="entry name" value="Aminotran_5"/>
    <property type="match status" value="1"/>
</dbReference>
<dbReference type="InterPro" id="IPR000192">
    <property type="entry name" value="Aminotrans_V_dom"/>
</dbReference>
<keyword evidence="8 11" id="KW-0408">Iron</keyword>
<evidence type="ECO:0000256" key="10">
    <source>
        <dbReference type="RuleBase" id="RU004504"/>
    </source>
</evidence>
<dbReference type="PANTHER" id="PTHR11601">
    <property type="entry name" value="CYSTEINE DESULFURYLASE FAMILY MEMBER"/>
    <property type="match status" value="1"/>
</dbReference>
<protein>
    <recommendedName>
        <fullName evidence="4 11">Cysteine desulfurase</fullName>
        <ecNumber evidence="4 11">2.8.1.7</ecNumber>
    </recommendedName>
    <alternativeName>
        <fullName evidence="11">Nitrogenase metalloclusters biosynthesis protein NifS</fullName>
    </alternativeName>
</protein>
<dbReference type="EC" id="2.8.1.7" evidence="4 11"/>
<keyword evidence="5 11" id="KW-0808">Transferase</keyword>
<dbReference type="AlphaFoldDB" id="L0L0G5"/>
<evidence type="ECO:0000256" key="3">
    <source>
        <dbReference type="ARBA" id="ARBA00011738"/>
    </source>
</evidence>
<dbReference type="SUPFAM" id="SSF53383">
    <property type="entry name" value="PLP-dependent transferases"/>
    <property type="match status" value="1"/>
</dbReference>
<evidence type="ECO:0000256" key="8">
    <source>
        <dbReference type="ARBA" id="ARBA00023004"/>
    </source>
</evidence>